<keyword evidence="2" id="KW-1185">Reference proteome</keyword>
<dbReference type="Proteomes" id="UP001221597">
    <property type="component" value="Chromosome"/>
</dbReference>
<dbReference type="RefSeq" id="WP_283075301.1">
    <property type="nucleotide sequence ID" value="NZ_CP121671.1"/>
</dbReference>
<reference evidence="1 2" key="1">
    <citation type="submission" date="2023-04" db="EMBL/GenBank/DDBJ databases">
        <title>Genome sequence of Halobacillus naozhouensis KACC 21980.</title>
        <authorList>
            <person name="Kim S."/>
            <person name="Heo J."/>
            <person name="Kwon S.-W."/>
        </authorList>
    </citation>
    <scope>NUCLEOTIDE SEQUENCE [LARGE SCALE GENOMIC DNA]</scope>
    <source>
        <strain evidence="1 2">KCTC 13234</strain>
    </source>
</reference>
<gene>
    <name evidence="1" type="ORF">P9989_12845</name>
</gene>
<proteinExistence type="predicted"/>
<organism evidence="1 2">
    <name type="scientific">Halobacillus naozhouensis</name>
    <dbReference type="NCBI Taxonomy" id="554880"/>
    <lineage>
        <taxon>Bacteria</taxon>
        <taxon>Bacillati</taxon>
        <taxon>Bacillota</taxon>
        <taxon>Bacilli</taxon>
        <taxon>Bacillales</taxon>
        <taxon>Bacillaceae</taxon>
        <taxon>Halobacillus</taxon>
    </lineage>
</organism>
<protein>
    <submittedName>
        <fullName evidence="1">Uncharacterized protein</fullName>
    </submittedName>
</protein>
<evidence type="ECO:0000313" key="1">
    <source>
        <dbReference type="EMBL" id="WFT73283.1"/>
    </source>
</evidence>
<name>A0ABY8IVP3_9BACI</name>
<sequence length="66" mass="7490">MNYAKTKTIAVLLIARKVYVITPRGKLIGEGYTEDHGSELFQASNDPVRVKMVTKQNRENFVHALK</sequence>
<accession>A0ABY8IVP3</accession>
<dbReference type="EMBL" id="CP121671">
    <property type="protein sequence ID" value="WFT73283.1"/>
    <property type="molecule type" value="Genomic_DNA"/>
</dbReference>
<evidence type="ECO:0000313" key="2">
    <source>
        <dbReference type="Proteomes" id="UP001221597"/>
    </source>
</evidence>